<dbReference type="EMBL" id="LR134313">
    <property type="protein sequence ID" value="VEF03229.1"/>
    <property type="molecule type" value="Genomic_DNA"/>
</dbReference>
<dbReference type="PANTHER" id="PTHR35893">
    <property type="entry name" value="INNER MEMBRANE PROTEIN-RELATED"/>
    <property type="match status" value="1"/>
</dbReference>
<keyword evidence="8" id="KW-0175">Coiled coil</keyword>
<dbReference type="Proteomes" id="UP000279284">
    <property type="component" value="Chromosome"/>
</dbReference>
<evidence type="ECO:0000259" key="11">
    <source>
        <dbReference type="Pfam" id="PF19029"/>
    </source>
</evidence>
<dbReference type="RefSeq" id="WP_009117081.1">
    <property type="nucleotide sequence ID" value="NZ_CAUJPY010000017.1"/>
</dbReference>
<dbReference type="InterPro" id="IPR043604">
    <property type="entry name" value="DUF883_N"/>
</dbReference>
<evidence type="ECO:0000256" key="3">
    <source>
        <dbReference type="ARBA" id="ARBA00022475"/>
    </source>
</evidence>
<keyword evidence="5 9" id="KW-0812">Transmembrane</keyword>
<comment type="subcellular location">
    <subcellularLocation>
        <location evidence="1">Cell inner membrane</location>
        <topology evidence="1">Single-pass membrane protein</topology>
    </subcellularLocation>
</comment>
<evidence type="ECO:0000256" key="6">
    <source>
        <dbReference type="ARBA" id="ARBA00022989"/>
    </source>
</evidence>
<keyword evidence="7 9" id="KW-0472">Membrane</keyword>
<sequence length="103" mass="11965">MRRNYESQKDALLQEIRSVLNDAEALYDQGIERGAEETKALKEKLQSKLERAQSKLSDFEERAYEEARYRVRQVDDYVNDKPYYAMGFAALAGLVTGILLTRR</sequence>
<keyword evidence="4" id="KW-0997">Cell inner membrane</keyword>
<accession>A0A448DAY5</accession>
<gene>
    <name evidence="12" type="ORF">NCTC10296_02212</name>
</gene>
<dbReference type="OrthoDB" id="8613351at2"/>
<dbReference type="STRING" id="493.BWD07_07340"/>
<dbReference type="KEGG" id="nci:NCTC10296_02212"/>
<evidence type="ECO:0000256" key="7">
    <source>
        <dbReference type="ARBA" id="ARBA00023136"/>
    </source>
</evidence>
<keyword evidence="3" id="KW-1003">Cell membrane</keyword>
<feature type="transmembrane region" description="Helical" evidence="9">
    <location>
        <begin position="83"/>
        <end position="101"/>
    </location>
</feature>
<dbReference type="InterPro" id="IPR043605">
    <property type="entry name" value="DUF883_C"/>
</dbReference>
<feature type="domain" description="DUF883" evidence="10">
    <location>
        <begin position="10"/>
        <end position="61"/>
    </location>
</feature>
<dbReference type="AlphaFoldDB" id="A0A448DAY5"/>
<evidence type="ECO:0000256" key="1">
    <source>
        <dbReference type="ARBA" id="ARBA00004377"/>
    </source>
</evidence>
<evidence type="ECO:0000313" key="13">
    <source>
        <dbReference type="Proteomes" id="UP000279284"/>
    </source>
</evidence>
<dbReference type="GO" id="GO:0005886">
    <property type="term" value="C:plasma membrane"/>
    <property type="evidence" value="ECO:0007669"/>
    <property type="project" value="UniProtKB-SubCell"/>
</dbReference>
<reference evidence="12 13" key="1">
    <citation type="submission" date="2018-12" db="EMBL/GenBank/DDBJ databases">
        <authorList>
            <consortium name="Pathogen Informatics"/>
        </authorList>
    </citation>
    <scope>NUCLEOTIDE SEQUENCE [LARGE SCALE GENOMIC DNA]</scope>
    <source>
        <strain evidence="12 13">NCTC10296</strain>
    </source>
</reference>
<evidence type="ECO:0000256" key="5">
    <source>
        <dbReference type="ARBA" id="ARBA00022692"/>
    </source>
</evidence>
<organism evidence="12 13">
    <name type="scientific">Neisseria canis</name>
    <dbReference type="NCBI Taxonomy" id="493"/>
    <lineage>
        <taxon>Bacteria</taxon>
        <taxon>Pseudomonadati</taxon>
        <taxon>Pseudomonadota</taxon>
        <taxon>Betaproteobacteria</taxon>
        <taxon>Neisseriales</taxon>
        <taxon>Neisseriaceae</taxon>
        <taxon>Neisseria</taxon>
    </lineage>
</organism>
<protein>
    <submittedName>
        <fullName evidence="12">Bacterial protein of uncharacterized function (DUF883)</fullName>
    </submittedName>
</protein>
<dbReference type="GO" id="GO:0043022">
    <property type="term" value="F:ribosome binding"/>
    <property type="evidence" value="ECO:0007669"/>
    <property type="project" value="InterPro"/>
</dbReference>
<evidence type="ECO:0000256" key="4">
    <source>
        <dbReference type="ARBA" id="ARBA00022519"/>
    </source>
</evidence>
<evidence type="ECO:0000256" key="9">
    <source>
        <dbReference type="SAM" id="Phobius"/>
    </source>
</evidence>
<name>A0A448DAY5_9NEIS</name>
<dbReference type="PANTHER" id="PTHR35893:SF3">
    <property type="entry name" value="INNER MEMBRANE PROTEIN"/>
    <property type="match status" value="1"/>
</dbReference>
<evidence type="ECO:0000256" key="2">
    <source>
        <dbReference type="ARBA" id="ARBA00010423"/>
    </source>
</evidence>
<dbReference type="Pfam" id="PF19029">
    <property type="entry name" value="DUF883_C"/>
    <property type="match status" value="1"/>
</dbReference>
<evidence type="ECO:0000313" key="12">
    <source>
        <dbReference type="EMBL" id="VEF03229.1"/>
    </source>
</evidence>
<dbReference type="InterPro" id="IPR010279">
    <property type="entry name" value="YqjD/ElaB"/>
</dbReference>
<evidence type="ECO:0000256" key="8">
    <source>
        <dbReference type="SAM" id="Coils"/>
    </source>
</evidence>
<keyword evidence="6 9" id="KW-1133">Transmembrane helix</keyword>
<dbReference type="Pfam" id="PF05957">
    <property type="entry name" value="DUF883"/>
    <property type="match status" value="1"/>
</dbReference>
<feature type="coiled-coil region" evidence="8">
    <location>
        <begin position="2"/>
        <end position="62"/>
    </location>
</feature>
<evidence type="ECO:0000259" key="10">
    <source>
        <dbReference type="Pfam" id="PF05957"/>
    </source>
</evidence>
<feature type="domain" description="DUF883" evidence="11">
    <location>
        <begin position="75"/>
        <end position="103"/>
    </location>
</feature>
<keyword evidence="13" id="KW-1185">Reference proteome</keyword>
<proteinExistence type="inferred from homology"/>
<comment type="similarity">
    <text evidence="2">Belongs to the ElaB/YgaM/YqjD family.</text>
</comment>